<evidence type="ECO:0000256" key="2">
    <source>
        <dbReference type="ARBA" id="ARBA00022737"/>
    </source>
</evidence>
<dbReference type="PRINTS" id="PR00320">
    <property type="entry name" value="GPROTEINBRPT"/>
</dbReference>
<dbReference type="CDD" id="cd00200">
    <property type="entry name" value="WD40"/>
    <property type="match status" value="1"/>
</dbReference>
<dbReference type="VEuPathDB" id="TrichDB:TRFO_05645"/>
<gene>
    <name evidence="4" type="ORF">TRFO_05645</name>
</gene>
<feature type="repeat" description="WD" evidence="3">
    <location>
        <begin position="330"/>
        <end position="361"/>
    </location>
</feature>
<dbReference type="PROSITE" id="PS50294">
    <property type="entry name" value="WD_REPEATS_REGION"/>
    <property type="match status" value="3"/>
</dbReference>
<dbReference type="Pfam" id="PF00400">
    <property type="entry name" value="WD40"/>
    <property type="match status" value="4"/>
</dbReference>
<keyword evidence="5" id="KW-1185">Reference proteome</keyword>
<dbReference type="Gene3D" id="2.130.10.10">
    <property type="entry name" value="YVTN repeat-like/Quinoprotein amine dehydrogenase"/>
    <property type="match status" value="2"/>
</dbReference>
<dbReference type="OrthoDB" id="17410at2759"/>
<dbReference type="PANTHER" id="PTHR19848:SF8">
    <property type="entry name" value="F-BOX AND WD REPEAT DOMAIN CONTAINING 7"/>
    <property type="match status" value="1"/>
</dbReference>
<comment type="caution">
    <text evidence="4">The sequence shown here is derived from an EMBL/GenBank/DDBJ whole genome shotgun (WGS) entry which is preliminary data.</text>
</comment>
<evidence type="ECO:0000256" key="3">
    <source>
        <dbReference type="PROSITE-ProRule" id="PRU00221"/>
    </source>
</evidence>
<dbReference type="InterPro" id="IPR019775">
    <property type="entry name" value="WD40_repeat_CS"/>
</dbReference>
<keyword evidence="2" id="KW-0677">Repeat</keyword>
<sequence>MSKNGLHVTLHSTLAEGCQSGESILQCIQKIRMSVAELRDTNLDLERIRDQYIIHLQQCTEDHSILRQIYKKLKMKLDFTNQQNSAQNELDENLIKNSQIPTDITSNNDVNKTAQVQSTVPMAKRMPTIENVKLMPEIVTFQPNSPKISLRYAISTSTVICTVQFSTDGSKIAFADGNFVYIVNSEDGDINNVIELPHSNDPQRAHTRSIKFSPNDEILAVSGTNNDVLLYDVKTTKLIHTLPGHKREIASIIFNGDGSWVISGGYDGIINIWNTTTFEKVSELSHPQVNSDGMIVALATTPEIPFYAIGFGNGSIGIYNEQFTPPMTNFTAHNTDLMYLTVSPFDETIATVSKDNTVKVWVMRGVASCKHTLEGHSDIVLSAAFSPSAPILFTGSKDQSIRMWNHKTGAALGTIMPKVNTIFQLDHHPTTNTIVSCSGEGVVCIWDYSL</sequence>
<accession>A0A1J4K8H7</accession>
<keyword evidence="1 3" id="KW-0853">WD repeat</keyword>
<evidence type="ECO:0000313" key="5">
    <source>
        <dbReference type="Proteomes" id="UP000179807"/>
    </source>
</evidence>
<evidence type="ECO:0000256" key="1">
    <source>
        <dbReference type="ARBA" id="ARBA00022574"/>
    </source>
</evidence>
<dbReference type="InterPro" id="IPR036322">
    <property type="entry name" value="WD40_repeat_dom_sf"/>
</dbReference>
<dbReference type="SMART" id="SM00320">
    <property type="entry name" value="WD40"/>
    <property type="match status" value="7"/>
</dbReference>
<dbReference type="EMBL" id="MLAK01000738">
    <property type="protein sequence ID" value="OHT06012.1"/>
    <property type="molecule type" value="Genomic_DNA"/>
</dbReference>
<proteinExistence type="predicted"/>
<name>A0A1J4K8H7_9EUKA</name>
<feature type="repeat" description="WD" evidence="3">
    <location>
        <begin position="373"/>
        <end position="414"/>
    </location>
</feature>
<protein>
    <submittedName>
        <fullName evidence="4">Transcriptional repressor tup12-related protein</fullName>
    </submittedName>
</protein>
<reference evidence="4" key="1">
    <citation type="submission" date="2016-10" db="EMBL/GenBank/DDBJ databases">
        <authorList>
            <person name="Benchimol M."/>
            <person name="Almeida L.G."/>
            <person name="Vasconcelos A.T."/>
            <person name="Perreira-Neves A."/>
            <person name="Rosa I.A."/>
            <person name="Tasca T."/>
            <person name="Bogo M.R."/>
            <person name="de Souza W."/>
        </authorList>
    </citation>
    <scope>NUCLEOTIDE SEQUENCE [LARGE SCALE GENOMIC DNA]</scope>
    <source>
        <strain evidence="4">K</strain>
    </source>
</reference>
<dbReference type="AlphaFoldDB" id="A0A1J4K8H7"/>
<dbReference type="InterPro" id="IPR001680">
    <property type="entry name" value="WD40_rpt"/>
</dbReference>
<feature type="repeat" description="WD" evidence="3">
    <location>
        <begin position="242"/>
        <end position="283"/>
    </location>
</feature>
<dbReference type="GeneID" id="94827325"/>
<dbReference type="SUPFAM" id="SSF50978">
    <property type="entry name" value="WD40 repeat-like"/>
    <property type="match status" value="1"/>
</dbReference>
<dbReference type="RefSeq" id="XP_068359148.1">
    <property type="nucleotide sequence ID" value="XM_068492621.1"/>
</dbReference>
<dbReference type="PROSITE" id="PS00678">
    <property type="entry name" value="WD_REPEATS_1"/>
    <property type="match status" value="1"/>
</dbReference>
<dbReference type="InterPro" id="IPR020472">
    <property type="entry name" value="WD40_PAC1"/>
</dbReference>
<dbReference type="PANTHER" id="PTHR19848">
    <property type="entry name" value="WD40 REPEAT PROTEIN"/>
    <property type="match status" value="1"/>
</dbReference>
<dbReference type="PROSITE" id="PS50082">
    <property type="entry name" value="WD_REPEATS_2"/>
    <property type="match status" value="3"/>
</dbReference>
<dbReference type="Proteomes" id="UP000179807">
    <property type="component" value="Unassembled WGS sequence"/>
</dbReference>
<dbReference type="InterPro" id="IPR015943">
    <property type="entry name" value="WD40/YVTN_repeat-like_dom_sf"/>
</dbReference>
<evidence type="ECO:0000313" key="4">
    <source>
        <dbReference type="EMBL" id="OHT06012.1"/>
    </source>
</evidence>
<organism evidence="4 5">
    <name type="scientific">Tritrichomonas foetus</name>
    <dbReference type="NCBI Taxonomy" id="1144522"/>
    <lineage>
        <taxon>Eukaryota</taxon>
        <taxon>Metamonada</taxon>
        <taxon>Parabasalia</taxon>
        <taxon>Tritrichomonadida</taxon>
        <taxon>Tritrichomonadidae</taxon>
        <taxon>Tritrichomonas</taxon>
    </lineage>
</organism>